<keyword evidence="1" id="KW-0732">Signal</keyword>
<dbReference type="EMBL" id="SRLO01000113">
    <property type="protein sequence ID" value="TNN74507.1"/>
    <property type="molecule type" value="Genomic_DNA"/>
</dbReference>
<sequence>MFTQAFIFTFPLTLWMGSTTTATARSESASKLCCVLMSTPDNQQPKPGHLKRYLAKPWHPPSEPQQPVHVEIWETDAFWRRPTQRNNGWVDK</sequence>
<proteinExistence type="predicted"/>
<name>A0A4Z2I999_9TELE</name>
<evidence type="ECO:0000313" key="3">
    <source>
        <dbReference type="Proteomes" id="UP000314294"/>
    </source>
</evidence>
<protein>
    <recommendedName>
        <fullName evidence="4">Secreted protein</fullName>
    </recommendedName>
</protein>
<keyword evidence="3" id="KW-1185">Reference proteome</keyword>
<evidence type="ECO:0008006" key="4">
    <source>
        <dbReference type="Google" id="ProtNLM"/>
    </source>
</evidence>
<feature type="signal peptide" evidence="1">
    <location>
        <begin position="1"/>
        <end position="24"/>
    </location>
</feature>
<dbReference type="AlphaFoldDB" id="A0A4Z2I999"/>
<evidence type="ECO:0000313" key="2">
    <source>
        <dbReference type="EMBL" id="TNN74507.1"/>
    </source>
</evidence>
<evidence type="ECO:0000256" key="1">
    <source>
        <dbReference type="SAM" id="SignalP"/>
    </source>
</evidence>
<accession>A0A4Z2I999</accession>
<comment type="caution">
    <text evidence="2">The sequence shown here is derived from an EMBL/GenBank/DDBJ whole genome shotgun (WGS) entry which is preliminary data.</text>
</comment>
<gene>
    <name evidence="2" type="ORF">EYF80_015287</name>
</gene>
<dbReference type="Proteomes" id="UP000314294">
    <property type="component" value="Unassembled WGS sequence"/>
</dbReference>
<reference evidence="2 3" key="1">
    <citation type="submission" date="2019-03" db="EMBL/GenBank/DDBJ databases">
        <title>First draft genome of Liparis tanakae, snailfish: a comprehensive survey of snailfish specific genes.</title>
        <authorList>
            <person name="Kim W."/>
            <person name="Song I."/>
            <person name="Jeong J.-H."/>
            <person name="Kim D."/>
            <person name="Kim S."/>
            <person name="Ryu S."/>
            <person name="Song J.Y."/>
            <person name="Lee S.K."/>
        </authorList>
    </citation>
    <scope>NUCLEOTIDE SEQUENCE [LARGE SCALE GENOMIC DNA]</scope>
    <source>
        <tissue evidence="2">Muscle</tissue>
    </source>
</reference>
<organism evidence="2 3">
    <name type="scientific">Liparis tanakae</name>
    <name type="common">Tanaka's snailfish</name>
    <dbReference type="NCBI Taxonomy" id="230148"/>
    <lineage>
        <taxon>Eukaryota</taxon>
        <taxon>Metazoa</taxon>
        <taxon>Chordata</taxon>
        <taxon>Craniata</taxon>
        <taxon>Vertebrata</taxon>
        <taxon>Euteleostomi</taxon>
        <taxon>Actinopterygii</taxon>
        <taxon>Neopterygii</taxon>
        <taxon>Teleostei</taxon>
        <taxon>Neoteleostei</taxon>
        <taxon>Acanthomorphata</taxon>
        <taxon>Eupercaria</taxon>
        <taxon>Perciformes</taxon>
        <taxon>Cottioidei</taxon>
        <taxon>Cottales</taxon>
        <taxon>Liparidae</taxon>
        <taxon>Liparis</taxon>
    </lineage>
</organism>
<feature type="chain" id="PRO_5021262711" description="Secreted protein" evidence="1">
    <location>
        <begin position="25"/>
        <end position="92"/>
    </location>
</feature>